<evidence type="ECO:0000256" key="1">
    <source>
        <dbReference type="SAM" id="Coils"/>
    </source>
</evidence>
<accession>A0A8H5F086</accession>
<dbReference type="EMBL" id="JAACJK010000176">
    <property type="protein sequence ID" value="KAF5318914.1"/>
    <property type="molecule type" value="Genomic_DNA"/>
</dbReference>
<dbReference type="OrthoDB" id="6105938at2759"/>
<protein>
    <submittedName>
        <fullName evidence="3">Uncharacterized protein</fullName>
    </submittedName>
</protein>
<evidence type="ECO:0000313" key="3">
    <source>
        <dbReference type="EMBL" id="KAF5318914.1"/>
    </source>
</evidence>
<evidence type="ECO:0000313" key="4">
    <source>
        <dbReference type="Proteomes" id="UP000541558"/>
    </source>
</evidence>
<sequence>MYLNLNIPTKCPTCRRAIRRVDVHDLFLELLVVDPKVIFTNNVIEGLGKMGVGTPLETVKRAAEEIERGAQLSKGANDLTTRLLESIESFKQRIIPLFELVQSQREEIDNIKTQKASAESALQSLQSRYEGYDALPATVVSLENERDRALQFAEDVATGIVVVKLQGNVDTVRIERDGYQRIYEATEAEKRHIARRDAANVWALRRTQRKLDKLREELMELKEKHQHLVAESLVNPSSPHGEPQSQVHDGDFSSREARQPSQAEVVSESSPENQPIPDFKGLPCPISFGSNSSWQLPSNRSYEALFAVKSKM</sequence>
<dbReference type="AlphaFoldDB" id="A0A8H5F086"/>
<feature type="compositionally biased region" description="Polar residues" evidence="2">
    <location>
        <begin position="234"/>
        <end position="247"/>
    </location>
</feature>
<feature type="coiled-coil region" evidence="1">
    <location>
        <begin position="101"/>
        <end position="128"/>
    </location>
</feature>
<gene>
    <name evidence="3" type="ORF">D9611_013650</name>
</gene>
<dbReference type="Proteomes" id="UP000541558">
    <property type="component" value="Unassembled WGS sequence"/>
</dbReference>
<feature type="compositionally biased region" description="Polar residues" evidence="2">
    <location>
        <begin position="259"/>
        <end position="273"/>
    </location>
</feature>
<comment type="caution">
    <text evidence="3">The sequence shown here is derived from an EMBL/GenBank/DDBJ whole genome shotgun (WGS) entry which is preliminary data.</text>
</comment>
<feature type="coiled-coil region" evidence="1">
    <location>
        <begin position="204"/>
        <end position="231"/>
    </location>
</feature>
<keyword evidence="1" id="KW-0175">Coiled coil</keyword>
<keyword evidence="4" id="KW-1185">Reference proteome</keyword>
<name>A0A8H5F086_9AGAR</name>
<organism evidence="3 4">
    <name type="scientific">Ephemerocybe angulata</name>
    <dbReference type="NCBI Taxonomy" id="980116"/>
    <lineage>
        <taxon>Eukaryota</taxon>
        <taxon>Fungi</taxon>
        <taxon>Dikarya</taxon>
        <taxon>Basidiomycota</taxon>
        <taxon>Agaricomycotina</taxon>
        <taxon>Agaricomycetes</taxon>
        <taxon>Agaricomycetidae</taxon>
        <taxon>Agaricales</taxon>
        <taxon>Agaricineae</taxon>
        <taxon>Psathyrellaceae</taxon>
        <taxon>Ephemerocybe</taxon>
    </lineage>
</organism>
<feature type="region of interest" description="Disordered" evidence="2">
    <location>
        <begin position="234"/>
        <end position="282"/>
    </location>
</feature>
<feature type="compositionally biased region" description="Basic and acidic residues" evidence="2">
    <location>
        <begin position="248"/>
        <end position="258"/>
    </location>
</feature>
<proteinExistence type="predicted"/>
<reference evidence="3 4" key="1">
    <citation type="journal article" date="2020" name="ISME J.">
        <title>Uncovering the hidden diversity of litter-decomposition mechanisms in mushroom-forming fungi.</title>
        <authorList>
            <person name="Floudas D."/>
            <person name="Bentzer J."/>
            <person name="Ahren D."/>
            <person name="Johansson T."/>
            <person name="Persson P."/>
            <person name="Tunlid A."/>
        </authorList>
    </citation>
    <scope>NUCLEOTIDE SEQUENCE [LARGE SCALE GENOMIC DNA]</scope>
    <source>
        <strain evidence="3 4">CBS 175.51</strain>
    </source>
</reference>
<evidence type="ECO:0000256" key="2">
    <source>
        <dbReference type="SAM" id="MobiDB-lite"/>
    </source>
</evidence>